<dbReference type="SMART" id="SM00387">
    <property type="entry name" value="HATPase_c"/>
    <property type="match status" value="1"/>
</dbReference>
<gene>
    <name evidence="9" type="ORF">EJP77_00310</name>
</gene>
<accession>A0A433XNI5</accession>
<keyword evidence="2" id="KW-1003">Cell membrane</keyword>
<dbReference type="CDD" id="cd06225">
    <property type="entry name" value="HAMP"/>
    <property type="match status" value="1"/>
</dbReference>
<proteinExistence type="predicted"/>
<dbReference type="SUPFAM" id="SSF55874">
    <property type="entry name" value="ATPase domain of HSP90 chaperone/DNA topoisomerase II/histidine kinase"/>
    <property type="match status" value="1"/>
</dbReference>
<evidence type="ECO:0000256" key="4">
    <source>
        <dbReference type="ARBA" id="ARBA00022679"/>
    </source>
</evidence>
<dbReference type="Gene3D" id="3.30.565.10">
    <property type="entry name" value="Histidine kinase-like ATPase, C-terminal domain"/>
    <property type="match status" value="1"/>
</dbReference>
<evidence type="ECO:0000256" key="2">
    <source>
        <dbReference type="ARBA" id="ARBA00022475"/>
    </source>
</evidence>
<name>A0A433XNI5_9BACL</name>
<dbReference type="SMART" id="SM00304">
    <property type="entry name" value="HAMP"/>
    <property type="match status" value="1"/>
</dbReference>
<evidence type="ECO:0000256" key="5">
    <source>
        <dbReference type="ARBA" id="ARBA00022777"/>
    </source>
</evidence>
<keyword evidence="3" id="KW-0597">Phosphoprotein</keyword>
<evidence type="ECO:0000313" key="9">
    <source>
        <dbReference type="EMBL" id="RUT35508.1"/>
    </source>
</evidence>
<dbReference type="GO" id="GO:0000155">
    <property type="term" value="F:phosphorelay sensor kinase activity"/>
    <property type="evidence" value="ECO:0007669"/>
    <property type="project" value="InterPro"/>
</dbReference>
<organism evidence="9 10">
    <name type="scientific">Paenibacillus zeisoli</name>
    <dbReference type="NCBI Taxonomy" id="2496267"/>
    <lineage>
        <taxon>Bacteria</taxon>
        <taxon>Bacillati</taxon>
        <taxon>Bacillota</taxon>
        <taxon>Bacilli</taxon>
        <taxon>Bacillales</taxon>
        <taxon>Paenibacillaceae</taxon>
        <taxon>Paenibacillus</taxon>
    </lineage>
</organism>
<dbReference type="Pfam" id="PF06580">
    <property type="entry name" value="His_kinase"/>
    <property type="match status" value="1"/>
</dbReference>
<comment type="caution">
    <text evidence="9">The sequence shown here is derived from an EMBL/GenBank/DDBJ whole genome shotgun (WGS) entry which is preliminary data.</text>
</comment>
<dbReference type="InterPro" id="IPR036890">
    <property type="entry name" value="HATPase_C_sf"/>
</dbReference>
<feature type="transmembrane region" description="Helical" evidence="7">
    <location>
        <begin position="20"/>
        <end position="41"/>
    </location>
</feature>
<evidence type="ECO:0000256" key="7">
    <source>
        <dbReference type="SAM" id="Phobius"/>
    </source>
</evidence>
<dbReference type="Gene3D" id="6.10.340.10">
    <property type="match status" value="1"/>
</dbReference>
<dbReference type="Proteomes" id="UP000272464">
    <property type="component" value="Unassembled WGS sequence"/>
</dbReference>
<feature type="domain" description="HAMP" evidence="8">
    <location>
        <begin position="320"/>
        <end position="369"/>
    </location>
</feature>
<dbReference type="SUPFAM" id="SSF158472">
    <property type="entry name" value="HAMP domain-like"/>
    <property type="match status" value="1"/>
</dbReference>
<dbReference type="RefSeq" id="WP_127197208.1">
    <property type="nucleotide sequence ID" value="NZ_RZNX01000001.1"/>
</dbReference>
<protein>
    <submittedName>
        <fullName evidence="9">Sensor histidine kinase</fullName>
    </submittedName>
</protein>
<dbReference type="InterPro" id="IPR050640">
    <property type="entry name" value="Bact_2-comp_sensor_kinase"/>
</dbReference>
<keyword evidence="5 9" id="KW-0418">Kinase</keyword>
<dbReference type="InterPro" id="IPR003660">
    <property type="entry name" value="HAMP_dom"/>
</dbReference>
<evidence type="ECO:0000256" key="3">
    <source>
        <dbReference type="ARBA" id="ARBA00022553"/>
    </source>
</evidence>
<keyword evidence="6 7" id="KW-0472">Membrane</keyword>
<dbReference type="GO" id="GO:0005886">
    <property type="term" value="C:plasma membrane"/>
    <property type="evidence" value="ECO:0007669"/>
    <property type="project" value="UniProtKB-SubCell"/>
</dbReference>
<reference evidence="9 10" key="1">
    <citation type="submission" date="2018-12" db="EMBL/GenBank/DDBJ databases">
        <authorList>
            <person name="Sun L."/>
            <person name="Chen Z."/>
        </authorList>
    </citation>
    <scope>NUCLEOTIDE SEQUENCE [LARGE SCALE GENOMIC DNA]</scope>
    <source>
        <strain evidence="9 10">3-5-3</strain>
    </source>
</reference>
<dbReference type="Pfam" id="PF02518">
    <property type="entry name" value="HATPase_c"/>
    <property type="match status" value="1"/>
</dbReference>
<dbReference type="AlphaFoldDB" id="A0A433XNI5"/>
<dbReference type="PROSITE" id="PS50885">
    <property type="entry name" value="HAMP"/>
    <property type="match status" value="1"/>
</dbReference>
<evidence type="ECO:0000259" key="8">
    <source>
        <dbReference type="PROSITE" id="PS50885"/>
    </source>
</evidence>
<keyword evidence="7" id="KW-1133">Transmembrane helix</keyword>
<dbReference type="InterPro" id="IPR010559">
    <property type="entry name" value="Sig_transdc_His_kin_internal"/>
</dbReference>
<keyword evidence="7" id="KW-0812">Transmembrane</keyword>
<evidence type="ECO:0000256" key="6">
    <source>
        <dbReference type="ARBA" id="ARBA00023136"/>
    </source>
</evidence>
<evidence type="ECO:0000256" key="1">
    <source>
        <dbReference type="ARBA" id="ARBA00004651"/>
    </source>
</evidence>
<dbReference type="PANTHER" id="PTHR34220">
    <property type="entry name" value="SENSOR HISTIDINE KINASE YPDA"/>
    <property type="match status" value="1"/>
</dbReference>
<dbReference type="Pfam" id="PF00672">
    <property type="entry name" value="HAMP"/>
    <property type="match status" value="1"/>
</dbReference>
<sequence>MLHRIARLSNNLKMKNKLILSFVLIVMAPVLIIGGAVTFYFRQQALDNAINQATNNVEKIKSQTLTMLRVPTDVSNLLLFDENLKQLINTRYTSALELTKSYLSYTKFSDYVRQYKEVSAIRFYMDNPSLINNSEYIPLNNQIKQAHWYQKAMSSKVIGWFYIPDEEESPIHRLSLVRKVSYPEYHSSGVLMVVLNQDGLNGMLKQEQFDTFIVDEQGFVIAANNPAKVGQTLEQMKLGLKPETVNKGTYNQVIKGSPSYVITDNLVPESSMNGLRVISIFTTESIVKDANRVSFMGFLFMLLVLVIALLFVYIVSVLTTGRLLQLSRQLNMVALGKFDVESRIDGNDEIGQLSRQFNYMVSSIQQLMNQVVEKTEYNNALEIAQKEIRLKMMASQINPHFLFNALESIRMNALLKGEKEIAHIVRLLGKLMRKNLEAGREKTTLREEVEMIRSYLEIQKFRYEERLNFNITIDPAAEGVLIPPLIIQPLVENAVVHGMENKSDGVEVNVTIKAMYDRLQIAVEDNGAGITEERMDEIIQYISGTEDSENRSIGLRNVHQRLTMVFGQKAGLQITSTYGERTRISFVIPTGEE</sequence>
<dbReference type="EMBL" id="RZNX01000001">
    <property type="protein sequence ID" value="RUT35508.1"/>
    <property type="molecule type" value="Genomic_DNA"/>
</dbReference>
<dbReference type="PANTHER" id="PTHR34220:SF7">
    <property type="entry name" value="SENSOR HISTIDINE KINASE YPDA"/>
    <property type="match status" value="1"/>
</dbReference>
<keyword evidence="4" id="KW-0808">Transferase</keyword>
<dbReference type="OrthoDB" id="9776552at2"/>
<comment type="subcellular location">
    <subcellularLocation>
        <location evidence="1">Cell membrane</location>
        <topology evidence="1">Multi-pass membrane protein</topology>
    </subcellularLocation>
</comment>
<dbReference type="InterPro" id="IPR003594">
    <property type="entry name" value="HATPase_dom"/>
</dbReference>
<keyword evidence="10" id="KW-1185">Reference proteome</keyword>
<feature type="transmembrane region" description="Helical" evidence="7">
    <location>
        <begin position="295"/>
        <end position="318"/>
    </location>
</feature>
<evidence type="ECO:0000313" key="10">
    <source>
        <dbReference type="Proteomes" id="UP000272464"/>
    </source>
</evidence>